<proteinExistence type="predicted"/>
<gene>
    <name evidence="1" type="ORF">RPERSI_LOCUS11880</name>
</gene>
<accession>A0ACA9PZC4</accession>
<keyword evidence="2" id="KW-1185">Reference proteome</keyword>
<dbReference type="Proteomes" id="UP000789920">
    <property type="component" value="Unassembled WGS sequence"/>
</dbReference>
<feature type="non-terminal residue" evidence="1">
    <location>
        <position position="1"/>
    </location>
</feature>
<evidence type="ECO:0000313" key="2">
    <source>
        <dbReference type="Proteomes" id="UP000789920"/>
    </source>
</evidence>
<reference evidence="1" key="1">
    <citation type="submission" date="2021-06" db="EMBL/GenBank/DDBJ databases">
        <authorList>
            <person name="Kallberg Y."/>
            <person name="Tangrot J."/>
            <person name="Rosling A."/>
        </authorList>
    </citation>
    <scope>NUCLEOTIDE SEQUENCE</scope>
    <source>
        <strain evidence="1">MA461A</strain>
    </source>
</reference>
<protein>
    <submittedName>
        <fullName evidence="1">16725_t:CDS:1</fullName>
    </submittedName>
</protein>
<organism evidence="1 2">
    <name type="scientific">Racocetra persica</name>
    <dbReference type="NCBI Taxonomy" id="160502"/>
    <lineage>
        <taxon>Eukaryota</taxon>
        <taxon>Fungi</taxon>
        <taxon>Fungi incertae sedis</taxon>
        <taxon>Mucoromycota</taxon>
        <taxon>Glomeromycotina</taxon>
        <taxon>Glomeromycetes</taxon>
        <taxon>Diversisporales</taxon>
        <taxon>Gigasporaceae</taxon>
        <taxon>Racocetra</taxon>
    </lineage>
</organism>
<sequence>SQASKSLEPAKVNVNRKNHKKIPITEFVKSLTAVTPDPDYNPVSINIMEVDTENSVGKNLAILFKNACDAEKEVTRSKQQEIFNWYYFAEAFEGRVNELIATGIANNLARTQIYEEMSPFISGITANNLRQKKT</sequence>
<comment type="caution">
    <text evidence="1">The sequence shown here is derived from an EMBL/GenBank/DDBJ whole genome shotgun (WGS) entry which is preliminary data.</text>
</comment>
<evidence type="ECO:0000313" key="1">
    <source>
        <dbReference type="EMBL" id="CAG8728011.1"/>
    </source>
</evidence>
<name>A0ACA9PZC4_9GLOM</name>
<dbReference type="EMBL" id="CAJVQC010024852">
    <property type="protein sequence ID" value="CAG8728011.1"/>
    <property type="molecule type" value="Genomic_DNA"/>
</dbReference>